<dbReference type="AlphaFoldDB" id="W6U1H7"/>
<evidence type="ECO:0000313" key="2">
    <source>
        <dbReference type="Proteomes" id="UP000019149"/>
    </source>
</evidence>
<sequence length="91" mass="10026">MDDHDFPTTPTANLAFYIASHIAQTTTTCLFPMDGPLTIAASAWMMMILQQFLPPVSPLISLHTLLSTDHVSPPNTTANPLFYLASHSRLR</sequence>
<dbReference type="KEGG" id="egl:EGR_10759"/>
<dbReference type="CTD" id="36346474"/>
<dbReference type="GeneID" id="36346474"/>
<evidence type="ECO:0000313" key="1">
    <source>
        <dbReference type="EMBL" id="EUB54381.1"/>
    </source>
</evidence>
<protein>
    <submittedName>
        <fullName evidence="1">Uncharacterized protein</fullName>
    </submittedName>
</protein>
<comment type="caution">
    <text evidence="1">The sequence shown here is derived from an EMBL/GenBank/DDBJ whole genome shotgun (WGS) entry which is preliminary data.</text>
</comment>
<gene>
    <name evidence="1" type="ORF">EGR_10759</name>
</gene>
<accession>W6U1H7</accession>
<keyword evidence="2" id="KW-1185">Reference proteome</keyword>
<proteinExistence type="predicted"/>
<reference evidence="1 2" key="1">
    <citation type="journal article" date="2013" name="Nat. Genet.">
        <title>The genome of the hydatid tapeworm Echinococcus granulosus.</title>
        <authorList>
            <person name="Zheng H."/>
            <person name="Zhang W."/>
            <person name="Zhang L."/>
            <person name="Zhang Z."/>
            <person name="Li J."/>
            <person name="Lu G."/>
            <person name="Zhu Y."/>
            <person name="Wang Y."/>
            <person name="Huang Y."/>
            <person name="Liu J."/>
            <person name="Kang H."/>
            <person name="Chen J."/>
            <person name="Wang L."/>
            <person name="Chen A."/>
            <person name="Yu S."/>
            <person name="Gao Z."/>
            <person name="Jin L."/>
            <person name="Gu W."/>
            <person name="Wang Z."/>
            <person name="Zhao L."/>
            <person name="Shi B."/>
            <person name="Wen H."/>
            <person name="Lin R."/>
            <person name="Jones M.K."/>
            <person name="Brejova B."/>
            <person name="Vinar T."/>
            <person name="Zhao G."/>
            <person name="McManus D.P."/>
            <person name="Chen Z."/>
            <person name="Zhou Y."/>
            <person name="Wang S."/>
        </authorList>
    </citation>
    <scope>NUCLEOTIDE SEQUENCE [LARGE SCALE GENOMIC DNA]</scope>
</reference>
<organism evidence="1 2">
    <name type="scientific">Echinococcus granulosus</name>
    <name type="common">Hydatid tapeworm</name>
    <dbReference type="NCBI Taxonomy" id="6210"/>
    <lineage>
        <taxon>Eukaryota</taxon>
        <taxon>Metazoa</taxon>
        <taxon>Spiralia</taxon>
        <taxon>Lophotrochozoa</taxon>
        <taxon>Platyhelminthes</taxon>
        <taxon>Cestoda</taxon>
        <taxon>Eucestoda</taxon>
        <taxon>Cyclophyllidea</taxon>
        <taxon>Taeniidae</taxon>
        <taxon>Echinococcus</taxon>
        <taxon>Echinococcus granulosus group</taxon>
    </lineage>
</organism>
<dbReference type="RefSeq" id="XP_024345577.1">
    <property type="nucleotide sequence ID" value="XM_024500008.1"/>
</dbReference>
<dbReference type="EMBL" id="APAU02000264">
    <property type="protein sequence ID" value="EUB54381.1"/>
    <property type="molecule type" value="Genomic_DNA"/>
</dbReference>
<dbReference type="Proteomes" id="UP000019149">
    <property type="component" value="Unassembled WGS sequence"/>
</dbReference>
<name>W6U1H7_ECHGR</name>